<evidence type="ECO:0000256" key="1">
    <source>
        <dbReference type="ARBA" id="ARBA00004442"/>
    </source>
</evidence>
<evidence type="ECO:0000256" key="5">
    <source>
        <dbReference type="ARBA" id="ARBA00023136"/>
    </source>
</evidence>
<evidence type="ECO:0000256" key="3">
    <source>
        <dbReference type="ARBA" id="ARBA00022452"/>
    </source>
</evidence>
<keyword evidence="5" id="KW-0472">Membrane</keyword>
<dbReference type="PANTHER" id="PTHR30026:SF20">
    <property type="entry name" value="OUTER MEMBRANE PROTEIN TOLC"/>
    <property type="match status" value="1"/>
</dbReference>
<dbReference type="GO" id="GO:0015562">
    <property type="term" value="F:efflux transmembrane transporter activity"/>
    <property type="evidence" value="ECO:0007669"/>
    <property type="project" value="InterPro"/>
</dbReference>
<sequence length="392" mass="44213">MQSPKIDIWGSTTLSDYPYTVVPIREEGVFPPLDRHITRFGIELNIPIYTGGKLQAEKMSAQKISAAAFEGHEQHRQDLLYNVVSVYSRSLYFRDLKEVSARRILALEEEERVLKLLLQEGRIPKLDLLRLQTHLSQARHDHIVLDQAEKDSLSLLGTLTGIPDPVKSIVEIPDGSDLAVLDEIEQTDILANNHAVKKSALISEAYFARSQAVKGETKPQVSFFGRGTGSFGSDTELYDDWQAGLQVTIKVWDGYISKNRSEKSLLDIEKARFDQDQTQNQILNEAREAAGAVRESRSKILTAGKQQEEAKEAFRIEKLRYETGENTITDLLSAESELWAAAASKSKAYYEKIASEANVLRILGKLSPQRMRFTEKKNFDDEKISAKDEVVR</sequence>
<dbReference type="SUPFAM" id="SSF56954">
    <property type="entry name" value="Outer membrane efflux proteins (OEP)"/>
    <property type="match status" value="1"/>
</dbReference>
<dbReference type="PANTHER" id="PTHR30026">
    <property type="entry name" value="OUTER MEMBRANE PROTEIN TOLC"/>
    <property type="match status" value="1"/>
</dbReference>
<gene>
    <name evidence="7" type="ORF">SDC9_127404</name>
</gene>
<accession>A0A645CTV9</accession>
<comment type="subcellular location">
    <subcellularLocation>
        <location evidence="1">Cell outer membrane</location>
    </subcellularLocation>
</comment>
<keyword evidence="4" id="KW-0812">Transmembrane</keyword>
<protein>
    <recommendedName>
        <fullName evidence="8">Outer membrane efflux protein BepC</fullName>
    </recommendedName>
</protein>
<evidence type="ECO:0008006" key="8">
    <source>
        <dbReference type="Google" id="ProtNLM"/>
    </source>
</evidence>
<evidence type="ECO:0000256" key="2">
    <source>
        <dbReference type="ARBA" id="ARBA00022448"/>
    </source>
</evidence>
<keyword evidence="2" id="KW-0813">Transport</keyword>
<name>A0A645CTV9_9ZZZZ</name>
<keyword evidence="6" id="KW-0998">Cell outer membrane</keyword>
<dbReference type="GO" id="GO:0015288">
    <property type="term" value="F:porin activity"/>
    <property type="evidence" value="ECO:0007669"/>
    <property type="project" value="TreeGrafter"/>
</dbReference>
<organism evidence="7">
    <name type="scientific">bioreactor metagenome</name>
    <dbReference type="NCBI Taxonomy" id="1076179"/>
    <lineage>
        <taxon>unclassified sequences</taxon>
        <taxon>metagenomes</taxon>
        <taxon>ecological metagenomes</taxon>
    </lineage>
</organism>
<evidence type="ECO:0000256" key="4">
    <source>
        <dbReference type="ARBA" id="ARBA00022692"/>
    </source>
</evidence>
<dbReference type="Pfam" id="PF02321">
    <property type="entry name" value="OEP"/>
    <property type="match status" value="2"/>
</dbReference>
<dbReference type="Gene3D" id="1.20.1600.10">
    <property type="entry name" value="Outer membrane efflux proteins (OEP)"/>
    <property type="match status" value="1"/>
</dbReference>
<dbReference type="InterPro" id="IPR051906">
    <property type="entry name" value="TolC-like"/>
</dbReference>
<dbReference type="InterPro" id="IPR003423">
    <property type="entry name" value="OMP_efflux"/>
</dbReference>
<evidence type="ECO:0000313" key="7">
    <source>
        <dbReference type="EMBL" id="MPM80357.1"/>
    </source>
</evidence>
<dbReference type="EMBL" id="VSSQ01029994">
    <property type="protein sequence ID" value="MPM80357.1"/>
    <property type="molecule type" value="Genomic_DNA"/>
</dbReference>
<proteinExistence type="predicted"/>
<dbReference type="GO" id="GO:0009279">
    <property type="term" value="C:cell outer membrane"/>
    <property type="evidence" value="ECO:0007669"/>
    <property type="project" value="UniProtKB-SubCell"/>
</dbReference>
<dbReference type="AlphaFoldDB" id="A0A645CTV9"/>
<reference evidence="7" key="1">
    <citation type="submission" date="2019-08" db="EMBL/GenBank/DDBJ databases">
        <authorList>
            <person name="Kucharzyk K."/>
            <person name="Murdoch R.W."/>
            <person name="Higgins S."/>
            <person name="Loffler F."/>
        </authorList>
    </citation>
    <scope>NUCLEOTIDE SEQUENCE</scope>
</reference>
<evidence type="ECO:0000256" key="6">
    <source>
        <dbReference type="ARBA" id="ARBA00023237"/>
    </source>
</evidence>
<comment type="caution">
    <text evidence="7">The sequence shown here is derived from an EMBL/GenBank/DDBJ whole genome shotgun (WGS) entry which is preliminary data.</text>
</comment>
<keyword evidence="3" id="KW-1134">Transmembrane beta strand</keyword>
<dbReference type="GO" id="GO:1990281">
    <property type="term" value="C:efflux pump complex"/>
    <property type="evidence" value="ECO:0007669"/>
    <property type="project" value="TreeGrafter"/>
</dbReference>